<organism evidence="8 9">
    <name type="scientific">Pseudogymnoascus destructans (strain ATCC MYA-4855 / 20631-21)</name>
    <name type="common">Bat white-nose syndrome fungus</name>
    <name type="synonym">Geomyces destructans</name>
    <dbReference type="NCBI Taxonomy" id="658429"/>
    <lineage>
        <taxon>Eukaryota</taxon>
        <taxon>Fungi</taxon>
        <taxon>Dikarya</taxon>
        <taxon>Ascomycota</taxon>
        <taxon>Pezizomycotina</taxon>
        <taxon>Leotiomycetes</taxon>
        <taxon>Thelebolales</taxon>
        <taxon>Thelebolaceae</taxon>
        <taxon>Pseudogymnoascus</taxon>
    </lineage>
</organism>
<evidence type="ECO:0000256" key="4">
    <source>
        <dbReference type="ARBA" id="ARBA00022801"/>
    </source>
</evidence>
<sequence>MQLSAALTLGLLALLTPASATRLRLVPPAVPLPPAATARISNSTGNFVFTQLLDHDLPHGDTFGQHVWWNSEHWGGPGSPIILFTPGETAADEYEGYLTNATLTGKFAQEVNGAVVMVEHRYWGESSPYADLTGHNLKQLTLRNSIADFVRIAATAQLPFDPSHKSDAAHAPWIMMGGSYAGSLSAWTESVSPGTFWAYHSSSAPVEAIDDYWQYFVPVEKAMPRNCSSDVSKAVEYIDKVFAKGSQKEQVALKEKFGLGKLRNDDFSSVLEYGPSQEQSNTFYTPQPLTIFCDYVEGTHSNSTGASTNGVAGVGVAKALEGYAQWVKQVYLPESCQVYGYEDPASIECYDTYNPDNKLFTDHTVGNAIDRQWQWMLCNEPFGWWQGGAPKNHKTIVSRNINTAYWQRQCELFFPPSQGSPNSAFGRTVDVPNHYTSGWTPRKSKRLLYVNGELDPWRTAGVSSEFRPGGPLTSTEEIPVIIIPGGFHCSDLILKNYIDPGVKKVVDKEIEILKGWVGEWYEGKPGRGRRGGLRGGRGGCEEVGGG</sequence>
<evidence type="ECO:0000256" key="5">
    <source>
        <dbReference type="ARBA" id="ARBA00023180"/>
    </source>
</evidence>
<dbReference type="InterPro" id="IPR008758">
    <property type="entry name" value="Peptidase_S28"/>
</dbReference>
<dbReference type="Pfam" id="PF05577">
    <property type="entry name" value="Peptidase_S28"/>
    <property type="match status" value="1"/>
</dbReference>
<name>L8G221_PSED2</name>
<evidence type="ECO:0008006" key="10">
    <source>
        <dbReference type="Google" id="ProtNLM"/>
    </source>
</evidence>
<accession>L8G221</accession>
<evidence type="ECO:0000256" key="2">
    <source>
        <dbReference type="ARBA" id="ARBA00022670"/>
    </source>
</evidence>
<dbReference type="EMBL" id="GL573419">
    <property type="protein sequence ID" value="ELR06016.1"/>
    <property type="molecule type" value="Genomic_DNA"/>
</dbReference>
<proteinExistence type="inferred from homology"/>
<keyword evidence="5" id="KW-0325">Glycoprotein</keyword>
<keyword evidence="4" id="KW-0378">Hydrolase</keyword>
<evidence type="ECO:0000313" key="8">
    <source>
        <dbReference type="EMBL" id="ELR06016.1"/>
    </source>
</evidence>
<gene>
    <name evidence="8" type="ORF">GMDG_07727</name>
</gene>
<feature type="compositionally biased region" description="Gly residues" evidence="6">
    <location>
        <begin position="533"/>
        <end position="546"/>
    </location>
</feature>
<dbReference type="GO" id="GO:0008239">
    <property type="term" value="F:dipeptidyl-peptidase activity"/>
    <property type="evidence" value="ECO:0007669"/>
    <property type="project" value="TreeGrafter"/>
</dbReference>
<feature type="chain" id="PRO_5003989412" description="Thymus-specific serine protease" evidence="7">
    <location>
        <begin position="21"/>
        <end position="546"/>
    </location>
</feature>
<evidence type="ECO:0000256" key="6">
    <source>
        <dbReference type="SAM" id="MobiDB-lite"/>
    </source>
</evidence>
<dbReference type="GO" id="GO:0070008">
    <property type="term" value="F:serine-type exopeptidase activity"/>
    <property type="evidence" value="ECO:0007669"/>
    <property type="project" value="InterPro"/>
</dbReference>
<dbReference type="PANTHER" id="PTHR11010">
    <property type="entry name" value="PROTEASE S28 PRO-X CARBOXYPEPTIDASE-RELATED"/>
    <property type="match status" value="1"/>
</dbReference>
<dbReference type="Gene3D" id="3.40.50.1820">
    <property type="entry name" value="alpha/beta hydrolase"/>
    <property type="match status" value="2"/>
</dbReference>
<keyword evidence="2" id="KW-0645">Protease</keyword>
<dbReference type="PANTHER" id="PTHR11010:SF23">
    <property type="entry name" value="SERINE PEPTIDASE"/>
    <property type="match status" value="1"/>
</dbReference>
<evidence type="ECO:0000256" key="7">
    <source>
        <dbReference type="SAM" id="SignalP"/>
    </source>
</evidence>
<feature type="region of interest" description="Disordered" evidence="6">
    <location>
        <begin position="526"/>
        <end position="546"/>
    </location>
</feature>
<evidence type="ECO:0000256" key="1">
    <source>
        <dbReference type="ARBA" id="ARBA00011079"/>
    </source>
</evidence>
<dbReference type="Proteomes" id="UP000011064">
    <property type="component" value="Unassembled WGS sequence"/>
</dbReference>
<evidence type="ECO:0000313" key="9">
    <source>
        <dbReference type="Proteomes" id="UP000011064"/>
    </source>
</evidence>
<dbReference type="InterPro" id="IPR029058">
    <property type="entry name" value="AB_hydrolase_fold"/>
</dbReference>
<dbReference type="GO" id="GO:0006508">
    <property type="term" value="P:proteolysis"/>
    <property type="evidence" value="ECO:0007669"/>
    <property type="project" value="UniProtKB-KW"/>
</dbReference>
<keyword evidence="9" id="KW-1185">Reference proteome</keyword>
<protein>
    <recommendedName>
        <fullName evidence="10">Thymus-specific serine protease</fullName>
    </recommendedName>
</protein>
<dbReference type="SUPFAM" id="SSF53474">
    <property type="entry name" value="alpha/beta-Hydrolases"/>
    <property type="match status" value="1"/>
</dbReference>
<dbReference type="InParanoid" id="L8G221"/>
<dbReference type="AlphaFoldDB" id="L8G221"/>
<feature type="signal peptide" evidence="7">
    <location>
        <begin position="1"/>
        <end position="20"/>
    </location>
</feature>
<dbReference type="HOGENOM" id="CLU_023630_1_0_1"/>
<reference evidence="9" key="1">
    <citation type="submission" date="2010-09" db="EMBL/GenBank/DDBJ databases">
        <title>The genome sequence of Geomyces destructans 20631-21.</title>
        <authorList>
            <consortium name="The Broad Institute Genome Sequencing Platform"/>
            <person name="Cuomo C.A."/>
            <person name="Blehert D.S."/>
            <person name="Lorch J.M."/>
            <person name="Young S.K."/>
            <person name="Zeng Q."/>
            <person name="Gargeya S."/>
            <person name="Fitzgerald M."/>
            <person name="Haas B."/>
            <person name="Abouelleil A."/>
            <person name="Alvarado L."/>
            <person name="Arachchi H.M."/>
            <person name="Berlin A."/>
            <person name="Brown A."/>
            <person name="Chapman S.B."/>
            <person name="Chen Z."/>
            <person name="Dunbar C."/>
            <person name="Freedman E."/>
            <person name="Gearin G."/>
            <person name="Gellesch M."/>
            <person name="Goldberg J."/>
            <person name="Griggs A."/>
            <person name="Gujja S."/>
            <person name="Heiman D."/>
            <person name="Howarth C."/>
            <person name="Larson L."/>
            <person name="Lui A."/>
            <person name="MacDonald P.J.P."/>
            <person name="Montmayeur A."/>
            <person name="Murphy C."/>
            <person name="Neiman D."/>
            <person name="Pearson M."/>
            <person name="Priest M."/>
            <person name="Roberts A."/>
            <person name="Saif S."/>
            <person name="Shea T."/>
            <person name="Shenoy N."/>
            <person name="Sisk P."/>
            <person name="Stolte C."/>
            <person name="Sykes S."/>
            <person name="Wortman J."/>
            <person name="Nusbaum C."/>
            <person name="Birren B."/>
        </authorList>
    </citation>
    <scope>NUCLEOTIDE SEQUENCE [LARGE SCALE GENOMIC DNA]</scope>
    <source>
        <strain evidence="9">ATCC MYA-4855 / 20631-21</strain>
    </source>
</reference>
<dbReference type="VEuPathDB" id="FungiDB:GMDG_07727"/>
<keyword evidence="3 7" id="KW-0732">Signal</keyword>
<evidence type="ECO:0000256" key="3">
    <source>
        <dbReference type="ARBA" id="ARBA00022729"/>
    </source>
</evidence>
<dbReference type="OrthoDB" id="1735038at2759"/>
<comment type="similarity">
    <text evidence="1">Belongs to the peptidase S28 family.</text>
</comment>